<dbReference type="PANTHER" id="PTHR42759:SF1">
    <property type="entry name" value="MAGNESIUM-CHELATASE SUBUNIT CHLD"/>
    <property type="match status" value="1"/>
</dbReference>
<organism evidence="3 4">
    <name type="scientific">Nocardioides donggukensis</name>
    <dbReference type="NCBI Taxonomy" id="2774019"/>
    <lineage>
        <taxon>Bacteria</taxon>
        <taxon>Bacillati</taxon>
        <taxon>Actinomycetota</taxon>
        <taxon>Actinomycetes</taxon>
        <taxon>Propionibacteriales</taxon>
        <taxon>Nocardioidaceae</taxon>
        <taxon>Nocardioides</taxon>
    </lineage>
</organism>
<dbReference type="FunFam" id="3.40.50.300:FF:001005">
    <property type="entry name" value="MoxR family ATPase"/>
    <property type="match status" value="1"/>
</dbReference>
<name>A0A927K768_9ACTN</name>
<feature type="region of interest" description="Disordered" evidence="1">
    <location>
        <begin position="1"/>
        <end position="153"/>
    </location>
</feature>
<dbReference type="PANTHER" id="PTHR42759">
    <property type="entry name" value="MOXR FAMILY PROTEIN"/>
    <property type="match status" value="1"/>
</dbReference>
<dbReference type="Gene3D" id="3.40.50.300">
    <property type="entry name" value="P-loop containing nucleotide triphosphate hydrolases"/>
    <property type="match status" value="1"/>
</dbReference>
<dbReference type="SMART" id="SM00382">
    <property type="entry name" value="AAA"/>
    <property type="match status" value="1"/>
</dbReference>
<feature type="compositionally biased region" description="Low complexity" evidence="1">
    <location>
        <begin position="29"/>
        <end position="40"/>
    </location>
</feature>
<dbReference type="GO" id="GO:0005524">
    <property type="term" value="F:ATP binding"/>
    <property type="evidence" value="ECO:0007669"/>
    <property type="project" value="InterPro"/>
</dbReference>
<dbReference type="Pfam" id="PF07728">
    <property type="entry name" value="AAA_5"/>
    <property type="match status" value="1"/>
</dbReference>
<dbReference type="SUPFAM" id="SSF52540">
    <property type="entry name" value="P-loop containing nucleoside triphosphate hydrolases"/>
    <property type="match status" value="1"/>
</dbReference>
<dbReference type="EMBL" id="JACYXZ010000005">
    <property type="protein sequence ID" value="MBD8871191.1"/>
    <property type="molecule type" value="Genomic_DNA"/>
</dbReference>
<feature type="domain" description="AAA+ ATPase" evidence="2">
    <location>
        <begin position="200"/>
        <end position="365"/>
    </location>
</feature>
<dbReference type="CDD" id="cd00009">
    <property type="entry name" value="AAA"/>
    <property type="match status" value="1"/>
</dbReference>
<sequence>MHRPAPVEADLADPPVGRPDQGGGRDRVAGQAARGAAQVGHQLGRRVDAAPHRRRRDVRQDILGQDGHRERGRHGEGEGDSPSGRSGDRAPQPRGPSVQRRTDGVHHGFLTPTPVVVRPGPGGSRAGRSPGATRQREPGHAVLRPGGRADAGDYARAVTSPATPATDWFSSPAEALSRLGEQGYLGGAATGTTAYLAGALGKPLLVEGPAGVGKTELAKAVAASTGASLVRLQCYEGLDEARALYEWNYKKQLLRIQAVGNDTAWEQTHDDIFTEEFLLTRPLLAAIRADEPTVMLIDEVDKTDFEVEGLLLEVLSDFQVTIPELGTVAATRRPFVVLTSNATRELSEAVKRRCLYLHLDYPDEQREREILLARVPELPKQLAAEVVAVIARLRELDLKKSPSIAESVDWARTLLALEIGTLDPASIERTLGVVLKHASDQDRAARELKLHRVP</sequence>
<comment type="caution">
    <text evidence="3">The sequence shown here is derived from an EMBL/GenBank/DDBJ whole genome shotgun (WGS) entry which is preliminary data.</text>
</comment>
<dbReference type="GO" id="GO:0016887">
    <property type="term" value="F:ATP hydrolysis activity"/>
    <property type="evidence" value="ECO:0007669"/>
    <property type="project" value="InterPro"/>
</dbReference>
<dbReference type="AlphaFoldDB" id="A0A927K768"/>
<dbReference type="InterPro" id="IPR011704">
    <property type="entry name" value="ATPase_dyneun-rel_AAA"/>
</dbReference>
<dbReference type="Proteomes" id="UP000616839">
    <property type="component" value="Unassembled WGS sequence"/>
</dbReference>
<evidence type="ECO:0000259" key="2">
    <source>
        <dbReference type="SMART" id="SM00382"/>
    </source>
</evidence>
<gene>
    <name evidence="3" type="ORF">IE331_16315</name>
</gene>
<dbReference type="InterPro" id="IPR027417">
    <property type="entry name" value="P-loop_NTPase"/>
</dbReference>
<dbReference type="InterPro" id="IPR003593">
    <property type="entry name" value="AAA+_ATPase"/>
</dbReference>
<evidence type="ECO:0000313" key="3">
    <source>
        <dbReference type="EMBL" id="MBD8871191.1"/>
    </source>
</evidence>
<feature type="compositionally biased region" description="Basic and acidic residues" evidence="1">
    <location>
        <begin position="66"/>
        <end position="77"/>
    </location>
</feature>
<protein>
    <submittedName>
        <fullName evidence="3">MoxR family ATPase</fullName>
    </submittedName>
</protein>
<proteinExistence type="predicted"/>
<accession>A0A927K768</accession>
<reference evidence="3" key="1">
    <citation type="submission" date="2020-09" db="EMBL/GenBank/DDBJ databases">
        <title>Nocardioides sp. strain MJB4 16S ribosomal RNA gene Genome sequencing and assembly.</title>
        <authorList>
            <person name="Kim I."/>
        </authorList>
    </citation>
    <scope>NUCLEOTIDE SEQUENCE</scope>
    <source>
        <strain evidence="3">MJB4</strain>
    </source>
</reference>
<evidence type="ECO:0000256" key="1">
    <source>
        <dbReference type="SAM" id="MobiDB-lite"/>
    </source>
</evidence>
<keyword evidence="4" id="KW-1185">Reference proteome</keyword>
<evidence type="ECO:0000313" key="4">
    <source>
        <dbReference type="Proteomes" id="UP000616839"/>
    </source>
</evidence>
<dbReference type="InterPro" id="IPR050764">
    <property type="entry name" value="CbbQ/NirQ/NorQ/GpvN"/>
</dbReference>